<dbReference type="EMBL" id="UINC01007762">
    <property type="protein sequence ID" value="SVA34961.1"/>
    <property type="molecule type" value="Genomic_DNA"/>
</dbReference>
<evidence type="ECO:0000256" key="1">
    <source>
        <dbReference type="ARBA" id="ARBA00013139"/>
    </source>
</evidence>
<protein>
    <recommendedName>
        <fullName evidence="1">aminodeoxychorismate synthase</fullName>
        <ecNumber evidence="1">2.6.1.85</ecNumber>
    </recommendedName>
</protein>
<proteinExistence type="predicted"/>
<name>A0A381V4P1_9ZZZZ</name>
<dbReference type="Pfam" id="PF00425">
    <property type="entry name" value="Chorismate_bind"/>
    <property type="match status" value="1"/>
</dbReference>
<dbReference type="PANTHER" id="PTHR11236:SF9">
    <property type="entry name" value="ANTHRANILATE SYNTHASE COMPONENT 1"/>
    <property type="match status" value="1"/>
</dbReference>
<dbReference type="AlphaFoldDB" id="A0A381V4P1"/>
<keyword evidence="2" id="KW-0808">Transferase</keyword>
<dbReference type="EC" id="2.6.1.85" evidence="1"/>
<dbReference type="NCBIfam" id="TIGR00553">
    <property type="entry name" value="pabB"/>
    <property type="match status" value="1"/>
</dbReference>
<feature type="domain" description="Chorismate-utilising enzyme C-terminal" evidence="3">
    <location>
        <begin position="183"/>
        <end position="436"/>
    </location>
</feature>
<evidence type="ECO:0000259" key="3">
    <source>
        <dbReference type="Pfam" id="PF00425"/>
    </source>
</evidence>
<feature type="non-terminal residue" evidence="5">
    <location>
        <position position="1"/>
    </location>
</feature>
<dbReference type="InterPro" id="IPR015890">
    <property type="entry name" value="Chorismate_C"/>
</dbReference>
<dbReference type="Gene3D" id="3.60.120.10">
    <property type="entry name" value="Anthranilate synthase"/>
    <property type="match status" value="1"/>
</dbReference>
<evidence type="ECO:0000313" key="5">
    <source>
        <dbReference type="EMBL" id="SVA34961.1"/>
    </source>
</evidence>
<feature type="domain" description="Anthranilate synthase component I N-terminal" evidence="4">
    <location>
        <begin position="2"/>
        <end position="121"/>
    </location>
</feature>
<dbReference type="InterPro" id="IPR005802">
    <property type="entry name" value="ADC_synth_comp_1"/>
</dbReference>
<dbReference type="GO" id="GO:0046820">
    <property type="term" value="F:4-amino-4-deoxychorismate synthase activity"/>
    <property type="evidence" value="ECO:0007669"/>
    <property type="project" value="UniProtKB-EC"/>
</dbReference>
<dbReference type="InterPro" id="IPR006805">
    <property type="entry name" value="Anth_synth_I_N"/>
</dbReference>
<dbReference type="PRINTS" id="PR00095">
    <property type="entry name" value="ANTSNTHASEI"/>
</dbReference>
<gene>
    <name evidence="5" type="ORF">METZ01_LOCUS87815</name>
</gene>
<sequence length="451" mass="50838">AFIYESKKGTKNTSQYSFMGIPNNNYVRIESEYSSVKLNENSEDINGTVDDGWKALNFESNVPNHKYSPHFWGGWVGYIAYEAGSSFEKLPKRKFNELELPDAYFMQVDRLIVYDHNLNKLKYVIAAESHCDSSKYDQYTVEINNIWKKIESILSKGFIKSTVDKKNKASHPNSIKLRSNLSPNDYKKIVSRAKTYISDGDIYQANLSQRFDTEFNGDPLSLYLKLREVNPAPFSGFLKFSGFSIISSSPERLLKVQGDKLETRPIAGTRPRGNDAKKDAALTTELLLNEKERAEHLMLVDLERNDMGRVCQPGSVNVTELMRLEQYSHVSHIVSNIEGKLKPNVSIYELLKSLFPGGTITGCPKIRCMEIINELEPSSRGPYSGSFGYIGFCQQLDFNILIRTIFIKNGKATFHVGAGIVADSDPDDEYEETLSKAAAMIEVLSDPASMD</sequence>
<reference evidence="5" key="1">
    <citation type="submission" date="2018-05" db="EMBL/GenBank/DDBJ databases">
        <authorList>
            <person name="Lanie J.A."/>
            <person name="Ng W.-L."/>
            <person name="Kazmierczak K.M."/>
            <person name="Andrzejewski T.M."/>
            <person name="Davidsen T.M."/>
            <person name="Wayne K.J."/>
            <person name="Tettelin H."/>
            <person name="Glass J.I."/>
            <person name="Rusch D."/>
            <person name="Podicherti R."/>
            <person name="Tsui H.-C.T."/>
            <person name="Winkler M.E."/>
        </authorList>
    </citation>
    <scope>NUCLEOTIDE SEQUENCE</scope>
</reference>
<organism evidence="5">
    <name type="scientific">marine metagenome</name>
    <dbReference type="NCBI Taxonomy" id="408172"/>
    <lineage>
        <taxon>unclassified sequences</taxon>
        <taxon>metagenomes</taxon>
        <taxon>ecological metagenomes</taxon>
    </lineage>
</organism>
<evidence type="ECO:0000256" key="2">
    <source>
        <dbReference type="ARBA" id="ARBA00022679"/>
    </source>
</evidence>
<dbReference type="GO" id="GO:0000162">
    <property type="term" value="P:L-tryptophan biosynthetic process"/>
    <property type="evidence" value="ECO:0007669"/>
    <property type="project" value="TreeGrafter"/>
</dbReference>
<accession>A0A381V4P1</accession>
<dbReference type="Pfam" id="PF04715">
    <property type="entry name" value="Anth_synt_I_N"/>
    <property type="match status" value="1"/>
</dbReference>
<dbReference type="InterPro" id="IPR005801">
    <property type="entry name" value="ADC_synthase"/>
</dbReference>
<dbReference type="PANTHER" id="PTHR11236">
    <property type="entry name" value="AMINOBENZOATE/ANTHRANILATE SYNTHASE"/>
    <property type="match status" value="1"/>
</dbReference>
<evidence type="ECO:0000259" key="4">
    <source>
        <dbReference type="Pfam" id="PF04715"/>
    </source>
</evidence>
<dbReference type="InterPro" id="IPR019999">
    <property type="entry name" value="Anth_synth_I-like"/>
</dbReference>
<dbReference type="GO" id="GO:0009396">
    <property type="term" value="P:folic acid-containing compound biosynthetic process"/>
    <property type="evidence" value="ECO:0007669"/>
    <property type="project" value="InterPro"/>
</dbReference>
<dbReference type="SUPFAM" id="SSF56322">
    <property type="entry name" value="ADC synthase"/>
    <property type="match status" value="1"/>
</dbReference>